<dbReference type="Gene3D" id="2.60.40.4270">
    <property type="entry name" value="Listeria-Bacteroides repeat domain"/>
    <property type="match status" value="3"/>
</dbReference>
<sequence length="2390" mass="272289">MKNFLKKLLIWTLIFTMVLSTPVEIFAQVTRENVTYNPPKISNYEDLSQDKSKIINELKPVKPAKLKSGQKAEDLIKNPEQPKIYTLRTDYKVQRGEKYEVGYQPYIASVGEAASEEEKAKVNKVITLPELAGYDKSHLEDTFTNNYDEIVKAAKNGTQSGNKNNGIRYEEERDFKYKSKSNTITIKHVFQDLHDFSKYTNPDGTITHSDGTKGTLINKGGTNPVEVDENEVKKHELRTIQNGNTGSTMEVIPLDQVERKGFVPEAPFIAMQVPENAENFILEYRYNRDHYDVNFDTDGGTELPNRTLYYGQTIPKLDFNVKKPGSNFLGWKADKDINYFDADGNKKTLSKDDLITKADFEPGEKFQDGIKYAMPAESLTFTAQWTENETAEYVIQFWTEKPDYNDQDDTLPLRDRYDFIGARRVDNADTASTPDLTNLDIHGITFPDLNDGRLEKAQESKEEFERYYVLNEDLTKKQNASEKDPTVQKTVSSTGETVYNVYYDRRVYTLYFTAASGEAFDIVGSFWPIITRDGKVIGKEGSPYKVDVRFNQSLDKIWPKDAEVSNLPTSSDKEQGDTGLIGWTINNNEGEQAYRDTPPYRLSAEDFIDSQDVVGTGEFEGFGHSDQIPIKDGETKKRDKYEISIGSTSYEQSVVHHIDIIKDDFDGKEQIDYDMSYWKSDTSAAGPNGYPFGLPHLQGFTLKEERRTAEWIGLKKGRVGTWDARKTFDELNAERNKKTPFRSDADKIEYIDQFPWGTKSFKGANAYNYANYSRNKYKLKLNNDPKTVKNDSEYGAGNIIEVPYELPLNDLKLDTTHKPEKPNWVRDDWSFLGWALDPAGDNLVKDGKETKLHYDQILYAKWGEPDYKWKVIFDPNGGSLRTIDENKLTTKRKTVKEGDIGQEKETTYPIKETNDGNKQVFTVIQRQKLVEPNFKPEKKGYDFMGWEVIRYKKDAKTGDYTDEIDNSYRETYKVPELYSFGNDVVSPIYLKAIWVPNQKVDIDVLHYMLDDNYELDKLVKPNPKKDRLEEKRANYLVATTGDRQNDEYILAPHDELQKKLTGDLKKEYEEYNNRVKLNNSFFQTFRVEPEKIDDGNGNLIPNPKAENNVFKFFYRPFRKREYKINYIDERFKGKENEKDGAIIGQELVKNGNRYYDARNYRRIPGWVLTSAPQQQLFFDVNEETNELIGINGTGSDEITFYYKDVRVIEVPGDKEPPEGYVRVTFKADKGGAFVDKYGNEVTELHYDVIKGLKSDLLPDPEILGKKADGTPNDKEEGKYYITPDDGKKFVKWDNKPLLNKNTLVENSAENFYVFTAYFEWSGLSASGLVRTEAYKDPEGNWTNNFAPTIEDIKKQLVWRENDQVKDLPTGTEIKLYDEAGNELTSDQQVYDLVNEKKAADKDQLVRTVNIKAKVTFPDKKDPQELDIPITIYKNVYEALNKEGDKPLFLKEAEEKEAKDGGLKDILKDNTENRYIKVTIKPNKDFTNKDDKVYYVNPNAWVEIPELKVEDTEAAGTGFINWTADQVKQNDDGKANGKFDFDKRHKFTEDTIITPVDAKDVVEQEDPNKKPDVPNGYVKVIVKTTDNATDDTKFEKTFWVNPTREVTIGVTNPTGKTITTDTTKYTMNFSKWESEDKSRTWEDKIVGKFENDTTILAKYSVKSEVIKDQVPTTDTVHTPQGKTPTVDEIKDKITPPEGKTIKNVTIVENPDVNNPGESKVKVIVEYTDGSKVGTNEKPVEIQVKVHEPVVPAKPDGTRPEEALENYVKVIFKAGIGGSLSGDLVYYVSPEVEVDMTESAGKITKTPEVGYIVNGENWTNKDNKTLKGTFKDSETEFVFNFDKSDDVVEKTDDPTQVIPEGYVKVTFKTEDENKGKLDGKKLEKIYYVNPKAEIKLVELADGQTANEKQLAVPKTLPADNYEFVKWYEEIDTENSITSERIHVAKFRLVKVTLTYEAGEGATGNVPAELEVDYGTSVRLAGPGNLAKPNATFAGWKIGEKTYQAGKEVTLTKNTTATAEWNTAKHTVTFDTKGGSNVPSQEVEHGKIATEPKAPTLDGKVFMGWKEKESDTSYFNFETPITEDKTLIAIWQDSVQKIGDGDTVEDEFIKVTFKEGSHGTLKDGKDKKDTVTYKVAKGLNFEDAKKLGLKVPGIDPAKYYKAKDENSGWDKALDLTLASGETEKIFTAQYEPIADVIPVDPKITPDDKLKDDKPEGMVLVTFKVSDDSKFYIPKNAKYYVKKETEVRIPTPVVLEKTIDAVFNGWKDVTLVEETLNPDDKDPKAKKFIWVKQSFKEDTVISDKETDEIKLIIKKPSVGDKRIYIEQMSADSTGKLELIRNGVVIETTTNKKFKRRRKEYNVFELNNALQTGDTIRYWQEGSSRISDKTTEIIN</sequence>
<dbReference type="InterPro" id="IPR042229">
    <property type="entry name" value="Listeria/Bacterioides_rpt_sf"/>
</dbReference>
<organism evidence="2 3">
    <name type="scientific">Citroniella saccharovorans</name>
    <dbReference type="NCBI Taxonomy" id="2053367"/>
    <lineage>
        <taxon>Bacteria</taxon>
        <taxon>Bacillati</taxon>
        <taxon>Bacillota</taxon>
        <taxon>Tissierellia</taxon>
        <taxon>Tissierellales</taxon>
        <taxon>Peptoniphilaceae</taxon>
        <taxon>Citroniella</taxon>
    </lineage>
</organism>
<name>A0AAW9MY26_9FIRM</name>
<dbReference type="EMBL" id="JAYKOT010000003">
    <property type="protein sequence ID" value="MEB3429404.1"/>
    <property type="molecule type" value="Genomic_DNA"/>
</dbReference>
<dbReference type="Proteomes" id="UP001357733">
    <property type="component" value="Unassembled WGS sequence"/>
</dbReference>
<accession>A0AAW9MY26</accession>
<keyword evidence="3" id="KW-1185">Reference proteome</keyword>
<proteinExistence type="predicted"/>
<comment type="caution">
    <text evidence="2">The sequence shown here is derived from an EMBL/GenBank/DDBJ whole genome shotgun (WGS) entry which is preliminary data.</text>
</comment>
<evidence type="ECO:0000313" key="3">
    <source>
        <dbReference type="Proteomes" id="UP001357733"/>
    </source>
</evidence>
<protein>
    <submittedName>
        <fullName evidence="2">InlB B-repeat-containing protein</fullName>
    </submittedName>
</protein>
<dbReference type="Pfam" id="PF09479">
    <property type="entry name" value="Flg_new"/>
    <property type="match status" value="4"/>
</dbReference>
<reference evidence="2 3" key="1">
    <citation type="submission" date="2024-01" db="EMBL/GenBank/DDBJ databases">
        <title>Complete genome sequence of Citroniella saccharovorans strain M6.X9, isolated from human fecal sample.</title>
        <authorList>
            <person name="Cheng G."/>
            <person name="Westerholm M."/>
            <person name="Schnurer A."/>
        </authorList>
    </citation>
    <scope>NUCLEOTIDE SEQUENCE [LARGE SCALE GENOMIC DNA]</scope>
    <source>
        <strain evidence="2 3">DSM 29873</strain>
    </source>
</reference>
<comment type="subcellular location">
    <subcellularLocation>
        <location evidence="1">Cell envelope</location>
    </subcellularLocation>
</comment>
<gene>
    <name evidence="2" type="ORF">VLK81_05140</name>
</gene>
<dbReference type="InterPro" id="IPR013378">
    <property type="entry name" value="InlB-like_B-rpt"/>
</dbReference>
<evidence type="ECO:0000256" key="1">
    <source>
        <dbReference type="ARBA" id="ARBA00004196"/>
    </source>
</evidence>
<dbReference type="GO" id="GO:0030313">
    <property type="term" value="C:cell envelope"/>
    <property type="evidence" value="ECO:0007669"/>
    <property type="project" value="UniProtKB-SubCell"/>
</dbReference>
<evidence type="ECO:0000313" key="2">
    <source>
        <dbReference type="EMBL" id="MEB3429404.1"/>
    </source>
</evidence>